<protein>
    <recommendedName>
        <fullName evidence="1">PPIase cyclophilin-type domain-containing protein</fullName>
    </recommendedName>
</protein>
<keyword evidence="3" id="KW-1185">Reference proteome</keyword>
<dbReference type="AlphaFoldDB" id="A0ABD3Q2W1"/>
<dbReference type="PROSITE" id="PS50072">
    <property type="entry name" value="CSA_PPIASE_2"/>
    <property type="match status" value="1"/>
</dbReference>
<accession>A0ABD3Q2W1</accession>
<sequence length="254" mass="28035">MKIKHRSKLPWQGWTISFVIFTITVFLTQSPPHEVDVHVSLGKGKRHELPSRENYDNSSSVGEVVVKCMLTTPYAQKTTTYIPAEGVIEIIVHKNLAPNAASAFLSMVASKHFDGNFLFRVVPGFIVQWGIESPRGDNSRAVQKKLSKANVDPPPAHYDSRRSNVRGTLNFAGGNSGTGQVYVNKGNNKYLDNEEGSLPFASLGEQSMKVIDAVYNGYKEGSGQVKAVNNDEVKSLFPKMSCINMCWISSDNHT</sequence>
<feature type="domain" description="PPIase cyclophilin-type" evidence="1">
    <location>
        <begin position="86"/>
        <end position="216"/>
    </location>
</feature>
<dbReference type="InterPro" id="IPR002130">
    <property type="entry name" value="Cyclophilin-type_PPIase_dom"/>
</dbReference>
<proteinExistence type="predicted"/>
<name>A0ABD3Q2W1_9STRA</name>
<evidence type="ECO:0000313" key="2">
    <source>
        <dbReference type="EMBL" id="KAL3794784.1"/>
    </source>
</evidence>
<gene>
    <name evidence="2" type="ORF">HJC23_012794</name>
</gene>
<dbReference type="Proteomes" id="UP001516023">
    <property type="component" value="Unassembled WGS sequence"/>
</dbReference>
<dbReference type="Pfam" id="PF00160">
    <property type="entry name" value="Pro_isomerase"/>
    <property type="match status" value="1"/>
</dbReference>
<evidence type="ECO:0000259" key="1">
    <source>
        <dbReference type="PROSITE" id="PS50072"/>
    </source>
</evidence>
<dbReference type="EMBL" id="JABMIG020000077">
    <property type="protein sequence ID" value="KAL3794784.1"/>
    <property type="molecule type" value="Genomic_DNA"/>
</dbReference>
<reference evidence="2 3" key="1">
    <citation type="journal article" date="2020" name="G3 (Bethesda)">
        <title>Improved Reference Genome for Cyclotella cryptica CCMP332, a Model for Cell Wall Morphogenesis, Salinity Adaptation, and Lipid Production in Diatoms (Bacillariophyta).</title>
        <authorList>
            <person name="Roberts W.R."/>
            <person name="Downey K.M."/>
            <person name="Ruck E.C."/>
            <person name="Traller J.C."/>
            <person name="Alverson A.J."/>
        </authorList>
    </citation>
    <scope>NUCLEOTIDE SEQUENCE [LARGE SCALE GENOMIC DNA]</scope>
    <source>
        <strain evidence="2 3">CCMP332</strain>
    </source>
</reference>
<dbReference type="Gene3D" id="2.40.100.10">
    <property type="entry name" value="Cyclophilin-like"/>
    <property type="match status" value="1"/>
</dbReference>
<dbReference type="InterPro" id="IPR029000">
    <property type="entry name" value="Cyclophilin-like_dom_sf"/>
</dbReference>
<evidence type="ECO:0000313" key="3">
    <source>
        <dbReference type="Proteomes" id="UP001516023"/>
    </source>
</evidence>
<organism evidence="2 3">
    <name type="scientific">Cyclotella cryptica</name>
    <dbReference type="NCBI Taxonomy" id="29204"/>
    <lineage>
        <taxon>Eukaryota</taxon>
        <taxon>Sar</taxon>
        <taxon>Stramenopiles</taxon>
        <taxon>Ochrophyta</taxon>
        <taxon>Bacillariophyta</taxon>
        <taxon>Coscinodiscophyceae</taxon>
        <taxon>Thalassiosirophycidae</taxon>
        <taxon>Stephanodiscales</taxon>
        <taxon>Stephanodiscaceae</taxon>
        <taxon>Cyclotella</taxon>
    </lineage>
</organism>
<dbReference type="SUPFAM" id="SSF50891">
    <property type="entry name" value="Cyclophilin-like"/>
    <property type="match status" value="1"/>
</dbReference>
<comment type="caution">
    <text evidence="2">The sequence shown here is derived from an EMBL/GenBank/DDBJ whole genome shotgun (WGS) entry which is preliminary data.</text>
</comment>